<evidence type="ECO:0000256" key="2">
    <source>
        <dbReference type="ARBA" id="ARBA00022801"/>
    </source>
</evidence>
<evidence type="ECO:0000313" key="6">
    <source>
        <dbReference type="Proteomes" id="UP000265515"/>
    </source>
</evidence>
<dbReference type="PANTHER" id="PTHR11014">
    <property type="entry name" value="PEPTIDASE M20 FAMILY MEMBER"/>
    <property type="match status" value="1"/>
</dbReference>
<dbReference type="Gene3D" id="3.40.630.10">
    <property type="entry name" value="Zn peptidases"/>
    <property type="match status" value="1"/>
</dbReference>
<dbReference type="InterPro" id="IPR011650">
    <property type="entry name" value="Peptidase_M20_dimer"/>
</dbReference>
<dbReference type="Pfam" id="PF07687">
    <property type="entry name" value="M20_dimer"/>
    <property type="match status" value="1"/>
</dbReference>
<dbReference type="GO" id="GO:0016787">
    <property type="term" value="F:hydrolase activity"/>
    <property type="evidence" value="ECO:0007669"/>
    <property type="project" value="UniProtKB-KW"/>
</dbReference>
<dbReference type="STRING" id="69332.A0A388L9J7"/>
<organism evidence="5 6">
    <name type="scientific">Chara braunii</name>
    <name type="common">Braun's stonewort</name>
    <dbReference type="NCBI Taxonomy" id="69332"/>
    <lineage>
        <taxon>Eukaryota</taxon>
        <taxon>Viridiplantae</taxon>
        <taxon>Streptophyta</taxon>
        <taxon>Charophyceae</taxon>
        <taxon>Charales</taxon>
        <taxon>Characeae</taxon>
        <taxon>Chara</taxon>
    </lineage>
</organism>
<dbReference type="CDD" id="cd05666">
    <property type="entry name" value="M20_Acy1-like"/>
    <property type="match status" value="1"/>
</dbReference>
<sequence>MAAAGTIESRAVYASLDLRVSSSSSLRSEGNQGSAGCVVSDKPERYHPDMSSLALTSSGFTGKIGALALDVFPAALSDRWVVRCWAGAKTSKPFSKLEHDGAWLLSERRIEPSTIVWLSKRVHGHSQGGESPLFCGYCFQDCWGRNVARRWRSRRFSTSVRDGRDDGVLCRASERSTGVDQKHPPGDDSPNSKTTETRPGSSRTLKLTSRGIVWSDDEVEQVIVRSQARVGRWHGDMVRWRRQIHSFPELAFLEKATSSLVEDLLLQWGYSVHRGLGGTGVVATLTVGDSTDGGSGAIMLRADMDALPIHEESDFAYRSTQRGVMHACGHDGHTAMLLGAARLLSETRKFRGTVHLLFQPAEEGTLTENEGKRVNGGALAMLNEGLLEKFPVRAAFAMHNWPGVPVGRFAIHSGPVMAAVDNFHVTVNGLGCHAGMPHLGQGQDAVLCAAHTVTALQSLVSRSVDPQDSAVVSVTQIHGGDANNVIPGCVTLKGTMRTFKETTRTYLMDRFCQIVQNTASAFGCAATVEFADHFPATINTAGEARLCLQVARKIVGDDRAEMDKLPPSMGAEDFGYILQRVPGCYLWIGNGPTEGGCMLHNPKYDFNDDCLAIGAAFWVELVETLLPVGSGL</sequence>
<keyword evidence="6" id="KW-1185">Reference proteome</keyword>
<dbReference type="Proteomes" id="UP000265515">
    <property type="component" value="Unassembled WGS sequence"/>
</dbReference>
<feature type="region of interest" description="Disordered" evidence="3">
    <location>
        <begin position="171"/>
        <end position="205"/>
    </location>
</feature>
<dbReference type="FunFam" id="3.30.70.360:FF:000001">
    <property type="entry name" value="N-acetyldiaminopimelate deacetylase"/>
    <property type="match status" value="1"/>
</dbReference>
<dbReference type="InterPro" id="IPR036264">
    <property type="entry name" value="Bact_exopeptidase_dim_dom"/>
</dbReference>
<evidence type="ECO:0000256" key="3">
    <source>
        <dbReference type="SAM" id="MobiDB-lite"/>
    </source>
</evidence>
<dbReference type="NCBIfam" id="TIGR01891">
    <property type="entry name" value="amidohydrolases"/>
    <property type="match status" value="1"/>
</dbReference>
<dbReference type="Gene3D" id="3.30.70.360">
    <property type="match status" value="1"/>
</dbReference>
<keyword evidence="2" id="KW-0378">Hydrolase</keyword>
<dbReference type="EMBL" id="BFEA01000305">
    <property type="protein sequence ID" value="GBG78863.1"/>
    <property type="molecule type" value="Genomic_DNA"/>
</dbReference>
<name>A0A388L9J7_CHABU</name>
<dbReference type="SUPFAM" id="SSF53187">
    <property type="entry name" value="Zn-dependent exopeptidases"/>
    <property type="match status" value="1"/>
</dbReference>
<comment type="similarity">
    <text evidence="1">Belongs to the peptidase M20 family.</text>
</comment>
<evidence type="ECO:0000256" key="1">
    <source>
        <dbReference type="ARBA" id="ARBA00006153"/>
    </source>
</evidence>
<feature type="compositionally biased region" description="Polar residues" evidence="3">
    <location>
        <begin position="189"/>
        <end position="205"/>
    </location>
</feature>
<evidence type="ECO:0000313" key="5">
    <source>
        <dbReference type="EMBL" id="GBG78863.1"/>
    </source>
</evidence>
<dbReference type="Gramene" id="GBG78863">
    <property type="protein sequence ID" value="GBG78863"/>
    <property type="gene ID" value="CBR_g28088"/>
</dbReference>
<dbReference type="PANTHER" id="PTHR11014:SF63">
    <property type="entry name" value="METALLOPEPTIDASE, PUTATIVE (AFU_ORTHOLOGUE AFUA_6G09600)-RELATED"/>
    <property type="match status" value="1"/>
</dbReference>
<protein>
    <recommendedName>
        <fullName evidence="4">Peptidase M20 dimerisation domain-containing protein</fullName>
    </recommendedName>
</protein>
<dbReference type="OrthoDB" id="6119954at2759"/>
<dbReference type="Pfam" id="PF01546">
    <property type="entry name" value="Peptidase_M20"/>
    <property type="match status" value="1"/>
</dbReference>
<dbReference type="SUPFAM" id="SSF55031">
    <property type="entry name" value="Bacterial exopeptidase dimerisation domain"/>
    <property type="match status" value="1"/>
</dbReference>
<feature type="domain" description="Peptidase M20 dimerisation" evidence="4">
    <location>
        <begin position="422"/>
        <end position="519"/>
    </location>
</feature>
<dbReference type="InterPro" id="IPR002933">
    <property type="entry name" value="Peptidase_M20"/>
</dbReference>
<gene>
    <name evidence="5" type="ORF">CBR_g28088</name>
</gene>
<proteinExistence type="inferred from homology"/>
<accession>A0A388L9J7</accession>
<dbReference type="InterPro" id="IPR017439">
    <property type="entry name" value="Amidohydrolase"/>
</dbReference>
<reference evidence="5 6" key="1">
    <citation type="journal article" date="2018" name="Cell">
        <title>The Chara Genome: Secondary Complexity and Implications for Plant Terrestrialization.</title>
        <authorList>
            <person name="Nishiyama T."/>
            <person name="Sakayama H."/>
            <person name="Vries J.D."/>
            <person name="Buschmann H."/>
            <person name="Saint-Marcoux D."/>
            <person name="Ullrich K.K."/>
            <person name="Haas F.B."/>
            <person name="Vanderstraeten L."/>
            <person name="Becker D."/>
            <person name="Lang D."/>
            <person name="Vosolsobe S."/>
            <person name="Rombauts S."/>
            <person name="Wilhelmsson P.K.I."/>
            <person name="Janitza P."/>
            <person name="Kern R."/>
            <person name="Heyl A."/>
            <person name="Rumpler F."/>
            <person name="Villalobos L.I.A.C."/>
            <person name="Clay J.M."/>
            <person name="Skokan R."/>
            <person name="Toyoda A."/>
            <person name="Suzuki Y."/>
            <person name="Kagoshima H."/>
            <person name="Schijlen E."/>
            <person name="Tajeshwar N."/>
            <person name="Catarino B."/>
            <person name="Hetherington A.J."/>
            <person name="Saltykova A."/>
            <person name="Bonnot C."/>
            <person name="Breuninger H."/>
            <person name="Symeonidi A."/>
            <person name="Radhakrishnan G.V."/>
            <person name="Van Nieuwerburgh F."/>
            <person name="Deforce D."/>
            <person name="Chang C."/>
            <person name="Karol K.G."/>
            <person name="Hedrich R."/>
            <person name="Ulvskov P."/>
            <person name="Glockner G."/>
            <person name="Delwiche C.F."/>
            <person name="Petrasek J."/>
            <person name="Van de Peer Y."/>
            <person name="Friml J."/>
            <person name="Beilby M."/>
            <person name="Dolan L."/>
            <person name="Kohara Y."/>
            <person name="Sugano S."/>
            <person name="Fujiyama A."/>
            <person name="Delaux P.-M."/>
            <person name="Quint M."/>
            <person name="TheiBen G."/>
            <person name="Hagemann M."/>
            <person name="Harholt J."/>
            <person name="Dunand C."/>
            <person name="Zachgo S."/>
            <person name="Langdale J."/>
            <person name="Maumus F."/>
            <person name="Straeten D.V.D."/>
            <person name="Gould S.B."/>
            <person name="Rensing S.A."/>
        </authorList>
    </citation>
    <scope>NUCLEOTIDE SEQUENCE [LARGE SCALE GENOMIC DNA]</scope>
    <source>
        <strain evidence="5 6">S276</strain>
    </source>
</reference>
<dbReference type="OMA" id="PTANNEM"/>
<comment type="caution">
    <text evidence="5">The sequence shown here is derived from an EMBL/GenBank/DDBJ whole genome shotgun (WGS) entry which is preliminary data.</text>
</comment>
<evidence type="ECO:0000259" key="4">
    <source>
        <dbReference type="Pfam" id="PF07687"/>
    </source>
</evidence>
<dbReference type="AlphaFoldDB" id="A0A388L9J7"/>